<evidence type="ECO:0000313" key="4">
    <source>
        <dbReference type="Proteomes" id="UP001500547"/>
    </source>
</evidence>
<name>A0ABP9QZT5_9RHOO</name>
<dbReference type="PROSITE" id="PS51724">
    <property type="entry name" value="SPOR"/>
    <property type="match status" value="1"/>
</dbReference>
<dbReference type="Pfam" id="PF05036">
    <property type="entry name" value="SPOR"/>
    <property type="match status" value="1"/>
</dbReference>
<dbReference type="EMBL" id="BAABLD010000015">
    <property type="protein sequence ID" value="GAA5169700.1"/>
    <property type="molecule type" value="Genomic_DNA"/>
</dbReference>
<organism evidence="3 4">
    <name type="scientific">Viridibacterium curvum</name>
    <dbReference type="NCBI Taxonomy" id="1101404"/>
    <lineage>
        <taxon>Bacteria</taxon>
        <taxon>Pseudomonadati</taxon>
        <taxon>Pseudomonadota</taxon>
        <taxon>Betaproteobacteria</taxon>
        <taxon>Rhodocyclales</taxon>
        <taxon>Rhodocyclaceae</taxon>
        <taxon>Viridibacterium</taxon>
    </lineage>
</organism>
<gene>
    <name evidence="3" type="ORF">GCM10025770_31580</name>
</gene>
<evidence type="ECO:0000313" key="3">
    <source>
        <dbReference type="EMBL" id="GAA5169700.1"/>
    </source>
</evidence>
<dbReference type="SUPFAM" id="SSF110997">
    <property type="entry name" value="Sporulation related repeat"/>
    <property type="match status" value="1"/>
</dbReference>
<evidence type="ECO:0000259" key="2">
    <source>
        <dbReference type="PROSITE" id="PS51724"/>
    </source>
</evidence>
<accession>A0ABP9QZT5</accession>
<sequence length="266" mass="27472">MIGFRLLLGVLLAFNLACLAIAALPLLGRDPLFMGTTEPERMLNQLAPERLKVLHAQSDPLPDAPPPVAVASAEASSASQPEASTPAVEVSAPAASVAASAPQPAAAPLAASAPGGVACVAFGHMTVAQAQTFAQRVRKVGSGLSVREEAPKPSSFWVNIPPQGGKDGAERRAAELKEIGLEDFFIVQEVGENRFAISLGLFKAESLAERQLETLQKRGVKGAKVSARINPNGARVEISGSGELVERATGEAAAEVKAAQREACAG</sequence>
<reference evidence="4" key="1">
    <citation type="journal article" date="2019" name="Int. J. Syst. Evol. Microbiol.">
        <title>The Global Catalogue of Microorganisms (GCM) 10K type strain sequencing project: providing services to taxonomists for standard genome sequencing and annotation.</title>
        <authorList>
            <consortium name="The Broad Institute Genomics Platform"/>
            <consortium name="The Broad Institute Genome Sequencing Center for Infectious Disease"/>
            <person name="Wu L."/>
            <person name="Ma J."/>
        </authorList>
    </citation>
    <scope>NUCLEOTIDE SEQUENCE [LARGE SCALE GENOMIC DNA]</scope>
    <source>
        <strain evidence="4">JCM 18715</strain>
    </source>
</reference>
<proteinExistence type="predicted"/>
<evidence type="ECO:0000256" key="1">
    <source>
        <dbReference type="SAM" id="MobiDB-lite"/>
    </source>
</evidence>
<feature type="region of interest" description="Disordered" evidence="1">
    <location>
        <begin position="57"/>
        <end position="87"/>
    </location>
</feature>
<keyword evidence="4" id="KW-1185">Reference proteome</keyword>
<protein>
    <recommendedName>
        <fullName evidence="2">SPOR domain-containing protein</fullName>
    </recommendedName>
</protein>
<feature type="compositionally biased region" description="Low complexity" evidence="1">
    <location>
        <begin position="69"/>
        <end position="87"/>
    </location>
</feature>
<dbReference type="InterPro" id="IPR007730">
    <property type="entry name" value="SPOR-like_dom"/>
</dbReference>
<comment type="caution">
    <text evidence="3">The sequence shown here is derived from an EMBL/GenBank/DDBJ whole genome shotgun (WGS) entry which is preliminary data.</text>
</comment>
<dbReference type="Proteomes" id="UP001500547">
    <property type="component" value="Unassembled WGS sequence"/>
</dbReference>
<dbReference type="RefSeq" id="WP_345534070.1">
    <property type="nucleotide sequence ID" value="NZ_BAABLD010000015.1"/>
</dbReference>
<dbReference type="InterPro" id="IPR036680">
    <property type="entry name" value="SPOR-like_sf"/>
</dbReference>
<feature type="domain" description="SPOR" evidence="2">
    <location>
        <begin position="150"/>
        <end position="228"/>
    </location>
</feature>